<dbReference type="InterPro" id="IPR024496">
    <property type="entry name" value="Spore_germ_GerPE"/>
</dbReference>
<protein>
    <submittedName>
        <fullName evidence="1">Spore germination protein GerPE</fullName>
    </submittedName>
</protein>
<gene>
    <name evidence="1" type="ORF">IDH41_13100</name>
</gene>
<evidence type="ECO:0000313" key="2">
    <source>
        <dbReference type="Proteomes" id="UP000632125"/>
    </source>
</evidence>
<organism evidence="1 2">
    <name type="scientific">Paenibacillus arenilitoris</name>
    <dbReference type="NCBI Taxonomy" id="2772299"/>
    <lineage>
        <taxon>Bacteria</taxon>
        <taxon>Bacillati</taxon>
        <taxon>Bacillota</taxon>
        <taxon>Bacilli</taxon>
        <taxon>Bacillales</taxon>
        <taxon>Paenibacillaceae</taxon>
        <taxon>Paenibacillus</taxon>
    </lineage>
</organism>
<keyword evidence="2" id="KW-1185">Reference proteome</keyword>
<dbReference type="Pfam" id="PF10970">
    <property type="entry name" value="GerPE"/>
    <property type="match status" value="1"/>
</dbReference>
<name>A0A927CLA3_9BACL</name>
<dbReference type="EMBL" id="JACXIY010000015">
    <property type="protein sequence ID" value="MBD2869520.1"/>
    <property type="molecule type" value="Genomic_DNA"/>
</dbReference>
<dbReference type="RefSeq" id="WP_190861702.1">
    <property type="nucleotide sequence ID" value="NZ_JACXIY010000015.1"/>
</dbReference>
<dbReference type="Proteomes" id="UP000632125">
    <property type="component" value="Unassembled WGS sequence"/>
</dbReference>
<evidence type="ECO:0000313" key="1">
    <source>
        <dbReference type="EMBL" id="MBD2869520.1"/>
    </source>
</evidence>
<reference evidence="1" key="1">
    <citation type="submission" date="2020-09" db="EMBL/GenBank/DDBJ databases">
        <title>A novel bacterium of genus Paenibacillus, isolated from South China Sea.</title>
        <authorList>
            <person name="Huang H."/>
            <person name="Mo K."/>
            <person name="Hu Y."/>
        </authorList>
    </citation>
    <scope>NUCLEOTIDE SEQUENCE</scope>
    <source>
        <strain evidence="1">IB182493</strain>
    </source>
</reference>
<dbReference type="AlphaFoldDB" id="A0A927CLA3"/>
<sequence length="139" mass="15243">MNNPYPIRESNIGSICIVSAASSAVVQVGDRGETNARLRALAVQRQEDHTRAGDVFFESYTIFSRDMPELTDPDYEEGRVIRLDRVNCSPRITVGCIHIIAAGSAASVLAGNGMRLTADSKIKHIRQYPRPRPYPPAGC</sequence>
<comment type="caution">
    <text evidence="1">The sequence shown here is derived from an EMBL/GenBank/DDBJ whole genome shotgun (WGS) entry which is preliminary data.</text>
</comment>
<proteinExistence type="predicted"/>
<accession>A0A927CLA3</accession>